<protein>
    <submittedName>
        <fullName evidence="1">Leucine Rich repeats (2 copies)</fullName>
    </submittedName>
</protein>
<dbReference type="KEGG" id="agv:OJF2_71750"/>
<dbReference type="RefSeq" id="WP_168222225.1">
    <property type="nucleotide sequence ID" value="NZ_CP042997.1"/>
</dbReference>
<evidence type="ECO:0000313" key="2">
    <source>
        <dbReference type="Proteomes" id="UP000324233"/>
    </source>
</evidence>
<sequence length="540" mass="57415">MNLSDARRGRLGLSRTWRLLLAAIIAGATVRAQLAGSPANPAGDRASEDLPPLERKVSLAGGPRALRDALTDICRQVGLSFKPDEEALAAAGLQLDERVSPALAGEPLKEALGRLARWRAHPGVCHELRGDALVLTTVQAIQDRTSRHLPEWLKPLQGRGLLASIDGSGAVTALTAGDVMTDELLARLESLPGLRELDLSGTRALTKRGLAHLGGLRALEVLRLHGVNDEGDGLGDAAIESASRIPILRELSIGECGTTDDGVRNLEAIPLLRRLELRQEGRLTDAALGSIAKLRGLRHLDLSSYVGTASYGRMRFSPEGLLQLASLRELEVLWLPGQAPAADLFPLPKLTALSLGAVGDDAAARIAGCRGLRRLELLDSAVTDDGLKSLATLANLRELSLTSRIITDAGMAHLRALPRLEHLDLRATAVGDETLGYLAEIKTLTHLDLNGTGLPGSGVAWRFSAQGLRQLKRLPGLRTLRLTNLRVSGATDALAELVQLRVLSLTMTDLTADELAALEHALPDVEVTAMTGAGRLAPAR</sequence>
<name>A0A5B9WF41_9BACT</name>
<organism evidence="1 2">
    <name type="scientific">Aquisphaera giovannonii</name>
    <dbReference type="NCBI Taxonomy" id="406548"/>
    <lineage>
        <taxon>Bacteria</taxon>
        <taxon>Pseudomonadati</taxon>
        <taxon>Planctomycetota</taxon>
        <taxon>Planctomycetia</taxon>
        <taxon>Isosphaerales</taxon>
        <taxon>Isosphaeraceae</taxon>
        <taxon>Aquisphaera</taxon>
    </lineage>
</organism>
<dbReference type="GO" id="GO:0019005">
    <property type="term" value="C:SCF ubiquitin ligase complex"/>
    <property type="evidence" value="ECO:0007669"/>
    <property type="project" value="TreeGrafter"/>
</dbReference>
<gene>
    <name evidence="1" type="ORF">OJF2_71750</name>
</gene>
<dbReference type="AlphaFoldDB" id="A0A5B9WF41"/>
<accession>A0A5B9WF41</accession>
<dbReference type="PANTHER" id="PTHR13318:SF190">
    <property type="entry name" value="PARTNER OF PAIRED, ISOFORM B"/>
    <property type="match status" value="1"/>
</dbReference>
<dbReference type="SMART" id="SM00367">
    <property type="entry name" value="LRR_CC"/>
    <property type="match status" value="4"/>
</dbReference>
<dbReference type="Proteomes" id="UP000324233">
    <property type="component" value="Chromosome"/>
</dbReference>
<dbReference type="PANTHER" id="PTHR13318">
    <property type="entry name" value="PARTNER OF PAIRED, ISOFORM B-RELATED"/>
    <property type="match status" value="1"/>
</dbReference>
<evidence type="ECO:0000313" key="1">
    <source>
        <dbReference type="EMBL" id="QEH38571.1"/>
    </source>
</evidence>
<dbReference type="GO" id="GO:0031146">
    <property type="term" value="P:SCF-dependent proteasomal ubiquitin-dependent protein catabolic process"/>
    <property type="evidence" value="ECO:0007669"/>
    <property type="project" value="TreeGrafter"/>
</dbReference>
<reference evidence="1 2" key="1">
    <citation type="submission" date="2019-08" db="EMBL/GenBank/DDBJ databases">
        <title>Deep-cultivation of Planctomycetes and their phenomic and genomic characterization uncovers novel biology.</title>
        <authorList>
            <person name="Wiegand S."/>
            <person name="Jogler M."/>
            <person name="Boedeker C."/>
            <person name="Pinto D."/>
            <person name="Vollmers J."/>
            <person name="Rivas-Marin E."/>
            <person name="Kohn T."/>
            <person name="Peeters S.H."/>
            <person name="Heuer A."/>
            <person name="Rast P."/>
            <person name="Oberbeckmann S."/>
            <person name="Bunk B."/>
            <person name="Jeske O."/>
            <person name="Meyerdierks A."/>
            <person name="Storesund J.E."/>
            <person name="Kallscheuer N."/>
            <person name="Luecker S."/>
            <person name="Lage O.M."/>
            <person name="Pohl T."/>
            <person name="Merkel B.J."/>
            <person name="Hornburger P."/>
            <person name="Mueller R.-W."/>
            <person name="Bruemmer F."/>
            <person name="Labrenz M."/>
            <person name="Spormann A.M."/>
            <person name="Op den Camp H."/>
            <person name="Overmann J."/>
            <person name="Amann R."/>
            <person name="Jetten M.S.M."/>
            <person name="Mascher T."/>
            <person name="Medema M.H."/>
            <person name="Devos D.P."/>
            <person name="Kaster A.-K."/>
            <person name="Ovreas L."/>
            <person name="Rohde M."/>
            <person name="Galperin M.Y."/>
            <person name="Jogler C."/>
        </authorList>
    </citation>
    <scope>NUCLEOTIDE SEQUENCE [LARGE SCALE GENOMIC DNA]</scope>
    <source>
        <strain evidence="1 2">OJF2</strain>
    </source>
</reference>
<proteinExistence type="predicted"/>
<dbReference type="InterPro" id="IPR006553">
    <property type="entry name" value="Leu-rich_rpt_Cys-con_subtyp"/>
</dbReference>
<dbReference type="Gene3D" id="3.80.10.10">
    <property type="entry name" value="Ribonuclease Inhibitor"/>
    <property type="match status" value="2"/>
</dbReference>
<dbReference type="SUPFAM" id="SSF52047">
    <property type="entry name" value="RNI-like"/>
    <property type="match status" value="1"/>
</dbReference>
<dbReference type="EMBL" id="CP042997">
    <property type="protein sequence ID" value="QEH38571.1"/>
    <property type="molecule type" value="Genomic_DNA"/>
</dbReference>
<keyword evidence="2" id="KW-1185">Reference proteome</keyword>
<dbReference type="InterPro" id="IPR032675">
    <property type="entry name" value="LRR_dom_sf"/>
</dbReference>